<evidence type="ECO:0000256" key="1">
    <source>
        <dbReference type="SAM" id="Coils"/>
    </source>
</evidence>
<dbReference type="InParanoid" id="Q8ZWA7"/>
<dbReference type="eggNOG" id="arCOG03755">
    <property type="taxonomic scope" value="Archaea"/>
</dbReference>
<dbReference type="KEGG" id="pai:PAE1890"/>
<proteinExistence type="predicted"/>
<protein>
    <submittedName>
        <fullName evidence="2">PaREP6</fullName>
    </submittedName>
</protein>
<dbReference type="PATRIC" id="fig|178306.9.peg.1397"/>
<reference evidence="2 3" key="1">
    <citation type="journal article" date="2002" name="Proc. Natl. Acad. Sci. U.S.A.">
        <title>Genome sequence of the hyperthermophilic crenarchaeon Pyrobaculum aerophilum.</title>
        <authorList>
            <person name="Fitz-Gibbon S.T."/>
            <person name="Ladner H."/>
            <person name="Kim U.J."/>
            <person name="Stetter K.O."/>
            <person name="Simon M.I."/>
            <person name="Miller J.H."/>
        </authorList>
    </citation>
    <scope>NUCLEOTIDE SEQUENCE [LARGE SCALE GENOMIC DNA]</scope>
    <source>
        <strain evidence="3">ATCC 51768 / DSM 7523 / JCM 9630 / CIP 104966 / NBRC 100827 / IM2</strain>
    </source>
</reference>
<feature type="coiled-coil region" evidence="1">
    <location>
        <begin position="21"/>
        <end position="48"/>
    </location>
</feature>
<evidence type="ECO:0000313" key="2">
    <source>
        <dbReference type="EMBL" id="AAL63795.1"/>
    </source>
</evidence>
<gene>
    <name evidence="2" type="ordered locus">PAE1890</name>
</gene>
<dbReference type="AlphaFoldDB" id="Q8ZWA7"/>
<dbReference type="EMBL" id="AE009441">
    <property type="protein sequence ID" value="AAL63795.1"/>
    <property type="molecule type" value="Genomic_DNA"/>
</dbReference>
<dbReference type="HOGENOM" id="CLU_185777_0_0_2"/>
<accession>Q8ZWA7</accession>
<keyword evidence="3" id="KW-1185">Reference proteome</keyword>
<name>Q8ZWA7_PYRAE</name>
<dbReference type="Proteomes" id="UP000002439">
    <property type="component" value="Chromosome"/>
</dbReference>
<organism evidence="2 3">
    <name type="scientific">Pyrobaculum aerophilum (strain ATCC 51768 / DSM 7523 / JCM 9630 / CIP 104966 / NBRC 100827 / IM2)</name>
    <dbReference type="NCBI Taxonomy" id="178306"/>
    <lineage>
        <taxon>Archaea</taxon>
        <taxon>Thermoproteota</taxon>
        <taxon>Thermoprotei</taxon>
        <taxon>Thermoproteales</taxon>
        <taxon>Thermoproteaceae</taxon>
        <taxon>Pyrobaculum</taxon>
    </lineage>
</organism>
<evidence type="ECO:0000313" key="3">
    <source>
        <dbReference type="Proteomes" id="UP000002439"/>
    </source>
</evidence>
<dbReference type="EnsemblBacteria" id="AAL63795">
    <property type="protein sequence ID" value="AAL63795"/>
    <property type="gene ID" value="PAE1890"/>
</dbReference>
<keyword evidence="1" id="KW-0175">Coiled coil</keyword>
<sequence length="93" mass="10898">MGRTVVPPRKEFLNIGIGSGVEELARYFEDLEEELRRIRRERADWEFINSLPPRLRIALMYYIETGDLYVASRIAGIAAEEFNELRRRAKIPS</sequence>
<dbReference type="STRING" id="178306.PAE1890"/>
<dbReference type="PANTHER" id="PTHR37559:SF1">
    <property type="entry name" value="PAREP6 PART 2, AUTHENTIC FRAMESHIFT"/>
    <property type="match status" value="1"/>
</dbReference>
<dbReference type="PANTHER" id="PTHR37559">
    <property type="entry name" value="PAREP6 PART 2, AUTHENTIC FRAMESHIFT"/>
    <property type="match status" value="1"/>
</dbReference>